<feature type="transmembrane region" description="Helical" evidence="6">
    <location>
        <begin position="189"/>
        <end position="208"/>
    </location>
</feature>
<feature type="transmembrane region" description="Helical" evidence="6">
    <location>
        <begin position="121"/>
        <end position="144"/>
    </location>
</feature>
<evidence type="ECO:0000256" key="3">
    <source>
        <dbReference type="ARBA" id="ARBA00022692"/>
    </source>
</evidence>
<comment type="caution">
    <text evidence="7">The sequence shown here is derived from an EMBL/GenBank/DDBJ whole genome shotgun (WGS) entry which is preliminary data.</text>
</comment>
<evidence type="ECO:0000256" key="2">
    <source>
        <dbReference type="ARBA" id="ARBA00010544"/>
    </source>
</evidence>
<evidence type="ECO:0000256" key="6">
    <source>
        <dbReference type="SAM" id="Phobius"/>
    </source>
</evidence>
<dbReference type="EMBL" id="RXOF01000023">
    <property type="protein sequence ID" value="RTQ45019.1"/>
    <property type="molecule type" value="Genomic_DNA"/>
</dbReference>
<organism evidence="7 8">
    <name type="scientific">Hymenobacter gummosus</name>
    <dbReference type="NCBI Taxonomy" id="1776032"/>
    <lineage>
        <taxon>Bacteria</taxon>
        <taxon>Pseudomonadati</taxon>
        <taxon>Bacteroidota</taxon>
        <taxon>Cytophagia</taxon>
        <taxon>Cytophagales</taxon>
        <taxon>Hymenobacteraceae</taxon>
        <taxon>Hymenobacter</taxon>
    </lineage>
</organism>
<comment type="subcellular location">
    <subcellularLocation>
        <location evidence="1">Membrane</location>
        <topology evidence="1">Multi-pass membrane protein</topology>
    </subcellularLocation>
</comment>
<dbReference type="AlphaFoldDB" id="A0A3S0J5K0"/>
<proteinExistence type="inferred from homology"/>
<keyword evidence="5 6" id="KW-0472">Membrane</keyword>
<name>A0A3S0J5K0_9BACT</name>
<dbReference type="Proteomes" id="UP000282184">
    <property type="component" value="Unassembled WGS sequence"/>
</dbReference>
<feature type="transmembrane region" description="Helical" evidence="6">
    <location>
        <begin position="46"/>
        <end position="65"/>
    </location>
</feature>
<evidence type="ECO:0000256" key="1">
    <source>
        <dbReference type="ARBA" id="ARBA00004141"/>
    </source>
</evidence>
<keyword evidence="3 6" id="KW-0812">Transmembrane</keyword>
<gene>
    <name evidence="7" type="ORF">EJV47_26940</name>
</gene>
<accession>A0A3S0J5K0</accession>
<reference evidence="7 8" key="1">
    <citation type="submission" date="2018-12" db="EMBL/GenBank/DDBJ databases">
        <title>Hymenobacter gummosus sp. nov., isolated from a spring.</title>
        <authorList>
            <person name="Nie L."/>
        </authorList>
    </citation>
    <scope>NUCLEOTIDE SEQUENCE [LARGE SCALE GENOMIC DNA]</scope>
    <source>
        <strain evidence="7 8">KCTC 52166</strain>
    </source>
</reference>
<dbReference type="GO" id="GO:0017004">
    <property type="term" value="P:cytochrome complex assembly"/>
    <property type="evidence" value="ECO:0007669"/>
    <property type="project" value="InterPro"/>
</dbReference>
<dbReference type="RefSeq" id="WP_126696334.1">
    <property type="nucleotide sequence ID" value="NZ_RXOF01000023.1"/>
</dbReference>
<keyword evidence="4 6" id="KW-1133">Transmembrane helix</keyword>
<feature type="transmembrane region" description="Helical" evidence="6">
    <location>
        <begin position="151"/>
        <end position="169"/>
    </location>
</feature>
<feature type="transmembrane region" description="Helical" evidence="6">
    <location>
        <begin position="85"/>
        <end position="109"/>
    </location>
</feature>
<dbReference type="InterPro" id="IPR003544">
    <property type="entry name" value="Cyt_c_biogenesis_CcmB"/>
</dbReference>
<evidence type="ECO:0000256" key="4">
    <source>
        <dbReference type="ARBA" id="ARBA00022989"/>
    </source>
</evidence>
<evidence type="ECO:0000256" key="5">
    <source>
        <dbReference type="ARBA" id="ARBA00023136"/>
    </source>
</evidence>
<sequence>MQKDFRLEWRQRAALNGMLLYVGSTVYVCYLSFVRGGQLPAPAWNALLWIILLFSATNAVAKSFLQESRGRLLYYYTLVRPEAVILAKIGYNALLLLLLGLLAFGAYSLVLGNPVQDMPRFLLVVVVGALGFASALTLISGIAAKAANSNTLMPVLGFPVVIPILLQLIKAAKNALDGLDASPQPVYMLLGMNLLVVAVSYLLYPFLWRT</sequence>
<evidence type="ECO:0000313" key="7">
    <source>
        <dbReference type="EMBL" id="RTQ45019.1"/>
    </source>
</evidence>
<keyword evidence="8" id="KW-1185">Reference proteome</keyword>
<protein>
    <submittedName>
        <fullName evidence="7">ABC transporter permease</fullName>
    </submittedName>
</protein>
<dbReference type="Pfam" id="PF03379">
    <property type="entry name" value="CcmB"/>
    <property type="match status" value="1"/>
</dbReference>
<dbReference type="GO" id="GO:0016020">
    <property type="term" value="C:membrane"/>
    <property type="evidence" value="ECO:0007669"/>
    <property type="project" value="UniProtKB-SubCell"/>
</dbReference>
<feature type="transmembrane region" description="Helical" evidence="6">
    <location>
        <begin position="12"/>
        <end position="34"/>
    </location>
</feature>
<dbReference type="GO" id="GO:0015232">
    <property type="term" value="F:heme transmembrane transporter activity"/>
    <property type="evidence" value="ECO:0007669"/>
    <property type="project" value="InterPro"/>
</dbReference>
<comment type="similarity">
    <text evidence="2">Belongs to the CcmB/CycW/HelB family.</text>
</comment>
<dbReference type="OrthoDB" id="9788444at2"/>
<evidence type="ECO:0000313" key="8">
    <source>
        <dbReference type="Proteomes" id="UP000282184"/>
    </source>
</evidence>